<dbReference type="Pfam" id="PF13516">
    <property type="entry name" value="LRR_6"/>
    <property type="match status" value="4"/>
</dbReference>
<dbReference type="GeneID" id="7841583"/>
<dbReference type="SMART" id="SM00368">
    <property type="entry name" value="LRR_RI"/>
    <property type="match status" value="4"/>
</dbReference>
<dbReference type="InterPro" id="IPR052201">
    <property type="entry name" value="LRR-containing_regulator"/>
</dbReference>
<proteinExistence type="predicted"/>
<dbReference type="Proteomes" id="UP000009168">
    <property type="component" value="Unassembled WGS sequence"/>
</dbReference>
<accession>Q239Q5</accession>
<gene>
    <name evidence="3" type="ORF">TTHERM_01188420</name>
</gene>
<sequence length="716" mass="81679">MDNTTQNLKCNKHPNKNHEFIQINDVLTQQISTNPLFYCSSCFNNDLNFKSINYLMIEQIIQEADTQIIPKWPPVNDYQIISDLFDLSQKQSSLGCVKQITDFFDQLKEEFLNKINLIQKKMINEALKYPDDPQQILKRYQEISNILQFKQLLNNEKLNNIQDHSILCKEFISKMESQKDKNTELLQNLLTQANQMQTNFNMEYPHVIKQQLFTLIDQISFFNLDITELSNTNHNNTRNQMETNIKNQNNQIGDLKVTSDLITNSFNDENEFEFFRNSKDIKLNTSFEESLLNLDLKLFATQWDNGQANCVINKKENGYYEIEKLNNNKWVNCISNINLQKNQKYIFRIKLESLNEAYFMIGLMRNSNADSDYGFREYLSCYLYQSNQSVIKTGGQGIDKQLKGEGFTTSGENMIELRLCLKEQILEVLDYPNYEYKLGLEDKYKEKLSQFDDLRFYLGFRDKGSKYILMDIKDYKELNEFLYSSLQSHQVLHIDLSCIYIEDEDALRLGYALKNYIYLSNLILDIPHCNISYVGVSGLGYALANCLNLSNLTLGFCFNWFGDEGASSLGSALAKCITLSNLTLDLYQNQIGDKGASGLFSGLGNCINLSTLTLDLHGNQIGDKGASGLFSGLGNCINLSTLTLNLSYNQIGDEVASALGSALTKCINLSNLTLNLSDNEIGDEGASSLGSALAKCFNLSNLTLDLQQKQFICFGL</sequence>
<dbReference type="SUPFAM" id="SSF52047">
    <property type="entry name" value="RNI-like"/>
    <property type="match status" value="1"/>
</dbReference>
<dbReference type="HOGENOM" id="CLU_519279_0_0_1"/>
<dbReference type="KEGG" id="tet:TTHERM_01188420"/>
<dbReference type="InterPro" id="IPR001611">
    <property type="entry name" value="Leu-rich_rpt"/>
</dbReference>
<dbReference type="PANTHER" id="PTHR24111:SF0">
    <property type="entry name" value="LEUCINE-RICH REPEAT-CONTAINING PROTEIN"/>
    <property type="match status" value="1"/>
</dbReference>
<dbReference type="InParanoid" id="Q239Q5"/>
<dbReference type="RefSeq" id="XP_001013505.3">
    <property type="nucleotide sequence ID" value="XM_001013505.3"/>
</dbReference>
<dbReference type="Gene3D" id="3.80.10.10">
    <property type="entry name" value="Ribonuclease Inhibitor"/>
    <property type="match status" value="3"/>
</dbReference>
<evidence type="ECO:0000256" key="1">
    <source>
        <dbReference type="ARBA" id="ARBA00022737"/>
    </source>
</evidence>
<evidence type="ECO:0008006" key="5">
    <source>
        <dbReference type="Google" id="ProtNLM"/>
    </source>
</evidence>
<dbReference type="InterPro" id="IPR032675">
    <property type="entry name" value="LRR_dom_sf"/>
</dbReference>
<reference evidence="4" key="1">
    <citation type="journal article" date="2006" name="PLoS Biol.">
        <title>Macronuclear genome sequence of the ciliate Tetrahymena thermophila, a model eukaryote.</title>
        <authorList>
            <person name="Eisen J.A."/>
            <person name="Coyne R.S."/>
            <person name="Wu M."/>
            <person name="Wu D."/>
            <person name="Thiagarajan M."/>
            <person name="Wortman J.R."/>
            <person name="Badger J.H."/>
            <person name="Ren Q."/>
            <person name="Amedeo P."/>
            <person name="Jones K.M."/>
            <person name="Tallon L.J."/>
            <person name="Delcher A.L."/>
            <person name="Salzberg S.L."/>
            <person name="Silva J.C."/>
            <person name="Haas B.J."/>
            <person name="Majoros W.H."/>
            <person name="Farzad M."/>
            <person name="Carlton J.M."/>
            <person name="Smith R.K. Jr."/>
            <person name="Garg J."/>
            <person name="Pearlman R.E."/>
            <person name="Karrer K.M."/>
            <person name="Sun L."/>
            <person name="Manning G."/>
            <person name="Elde N.C."/>
            <person name="Turkewitz A.P."/>
            <person name="Asai D.J."/>
            <person name="Wilkes D.E."/>
            <person name="Wang Y."/>
            <person name="Cai H."/>
            <person name="Collins K."/>
            <person name="Stewart B.A."/>
            <person name="Lee S.R."/>
            <person name="Wilamowska K."/>
            <person name="Weinberg Z."/>
            <person name="Ruzzo W.L."/>
            <person name="Wloga D."/>
            <person name="Gaertig J."/>
            <person name="Frankel J."/>
            <person name="Tsao C.-C."/>
            <person name="Gorovsky M.A."/>
            <person name="Keeling P.J."/>
            <person name="Waller R.F."/>
            <person name="Patron N.J."/>
            <person name="Cherry J.M."/>
            <person name="Stover N.A."/>
            <person name="Krieger C.J."/>
            <person name="del Toro C."/>
            <person name="Ryder H.F."/>
            <person name="Williamson S.C."/>
            <person name="Barbeau R.A."/>
            <person name="Hamilton E.P."/>
            <person name="Orias E."/>
        </authorList>
    </citation>
    <scope>NUCLEOTIDE SEQUENCE [LARGE SCALE GENOMIC DNA]</scope>
    <source>
        <strain evidence="4">SB210</strain>
    </source>
</reference>
<keyword evidence="4" id="KW-1185">Reference proteome</keyword>
<organism evidence="3 4">
    <name type="scientific">Tetrahymena thermophila (strain SB210)</name>
    <dbReference type="NCBI Taxonomy" id="312017"/>
    <lineage>
        <taxon>Eukaryota</taxon>
        <taxon>Sar</taxon>
        <taxon>Alveolata</taxon>
        <taxon>Ciliophora</taxon>
        <taxon>Intramacronucleata</taxon>
        <taxon>Oligohymenophorea</taxon>
        <taxon>Hymenostomatida</taxon>
        <taxon>Tetrahymenina</taxon>
        <taxon>Tetrahymenidae</taxon>
        <taxon>Tetrahymena</taxon>
    </lineage>
</organism>
<keyword evidence="1" id="KW-0677">Repeat</keyword>
<evidence type="ECO:0000313" key="4">
    <source>
        <dbReference type="Proteomes" id="UP000009168"/>
    </source>
</evidence>
<protein>
    <recommendedName>
        <fullName evidence="5">Kinase domain protein</fullName>
    </recommendedName>
</protein>
<name>Q239Q5_TETTS</name>
<evidence type="ECO:0000313" key="3">
    <source>
        <dbReference type="EMBL" id="EAR93260.3"/>
    </source>
</evidence>
<evidence type="ECO:0000256" key="2">
    <source>
        <dbReference type="SAM" id="Coils"/>
    </source>
</evidence>
<dbReference type="PANTHER" id="PTHR24111">
    <property type="entry name" value="LEUCINE-RICH REPEAT-CONTAINING PROTEIN 34"/>
    <property type="match status" value="1"/>
</dbReference>
<feature type="coiled-coil region" evidence="2">
    <location>
        <begin position="231"/>
        <end position="258"/>
    </location>
</feature>
<dbReference type="EMBL" id="GG662728">
    <property type="protein sequence ID" value="EAR93260.3"/>
    <property type="molecule type" value="Genomic_DNA"/>
</dbReference>
<dbReference type="AlphaFoldDB" id="Q239Q5"/>
<keyword evidence="2" id="KW-0175">Coiled coil</keyword>